<evidence type="ECO:0000256" key="1">
    <source>
        <dbReference type="SAM" id="SignalP"/>
    </source>
</evidence>
<dbReference type="AlphaFoldDB" id="A0A6P1E4C9"/>
<feature type="chain" id="PRO_5026716402" evidence="1">
    <location>
        <begin position="22"/>
        <end position="198"/>
    </location>
</feature>
<evidence type="ECO:0000259" key="2">
    <source>
        <dbReference type="Pfam" id="PF07603"/>
    </source>
</evidence>
<accession>A0A6P1E4C9</accession>
<dbReference type="EMBL" id="JAAIJR010000105">
    <property type="protein sequence ID" value="NEX22525.1"/>
    <property type="molecule type" value="Genomic_DNA"/>
</dbReference>
<comment type="caution">
    <text evidence="3">The sequence shown here is derived from an EMBL/GenBank/DDBJ whole genome shotgun (WGS) entry which is preliminary data.</text>
</comment>
<dbReference type="Proteomes" id="UP000471640">
    <property type="component" value="Unassembled WGS sequence"/>
</dbReference>
<reference evidence="3 4" key="2">
    <citation type="submission" date="2020-02" db="EMBL/GenBank/DDBJ databases">
        <title>Genome sequences of Thiorhodococcus mannitoliphagus and Thiorhodococcus minor, purple sulfur photosynthetic bacteria in the gammaproteobacterial family, Chromatiaceae.</title>
        <authorList>
            <person name="Aviles F.A."/>
            <person name="Meyer T.E."/>
            <person name="Kyndt J.A."/>
        </authorList>
    </citation>
    <scope>NUCLEOTIDE SEQUENCE [LARGE SCALE GENOMIC DNA]</scope>
    <source>
        <strain evidence="3 4">DSM 18266</strain>
    </source>
</reference>
<feature type="domain" description="Lcl C-terminal" evidence="2">
    <location>
        <begin position="43"/>
        <end position="166"/>
    </location>
</feature>
<reference evidence="4" key="1">
    <citation type="journal article" date="2020" name="Microbiol. Resour. Announc.">
        <title>Draft Genome Sequences of Thiorhodococcus mannitoliphagus and Thiorhodococcus minor, Purple Sulfur Photosynthetic Bacteria in the Gammaproteobacterial Family Chromatiaceae.</title>
        <authorList>
            <person name="Aviles F.A."/>
            <person name="Meyer T.E."/>
            <person name="Kyndt J.A."/>
        </authorList>
    </citation>
    <scope>NUCLEOTIDE SEQUENCE [LARGE SCALE GENOMIC DNA]</scope>
    <source>
        <strain evidence="4">DSM 18266</strain>
    </source>
</reference>
<organism evidence="3 4">
    <name type="scientific">Thiorhodococcus mannitoliphagus</name>
    <dbReference type="NCBI Taxonomy" id="329406"/>
    <lineage>
        <taxon>Bacteria</taxon>
        <taxon>Pseudomonadati</taxon>
        <taxon>Pseudomonadota</taxon>
        <taxon>Gammaproteobacteria</taxon>
        <taxon>Chromatiales</taxon>
        <taxon>Chromatiaceae</taxon>
        <taxon>Thiorhodococcus</taxon>
    </lineage>
</organism>
<name>A0A6P1E4C9_9GAMM</name>
<protein>
    <submittedName>
        <fullName evidence="3">DUF1566 domain-containing protein</fullName>
    </submittedName>
</protein>
<feature type="signal peptide" evidence="1">
    <location>
        <begin position="1"/>
        <end position="21"/>
    </location>
</feature>
<evidence type="ECO:0000313" key="4">
    <source>
        <dbReference type="Proteomes" id="UP000471640"/>
    </source>
</evidence>
<sequence length="198" mass="21971">MPARLWLLVFGVVVFVASATARECQDEALPDMPSPRFVVIQNGTVKDASTGLMWKQCAEGLGGIGCVRGETMSLSWQSAMQRAQTSTFAGHADWRLPDRDELMSLLERRCFGLDIDGVAFPNTQPGRFWSSTPANYYPGSAWRVHFGTGDMDYGMKRQSAFVRLVRDAHACTPARPSTCLPHEDRLYEPHGSVEELAE</sequence>
<dbReference type="PANTHER" id="PTHR35812">
    <property type="entry name" value="LIPOPROTEIN"/>
    <property type="match status" value="1"/>
</dbReference>
<keyword evidence="1" id="KW-0732">Signal</keyword>
<dbReference type="Pfam" id="PF07603">
    <property type="entry name" value="Lcl_C"/>
    <property type="match status" value="1"/>
</dbReference>
<dbReference type="PANTHER" id="PTHR35812:SF1">
    <property type="entry name" value="LIPOPROTEIN"/>
    <property type="match status" value="1"/>
</dbReference>
<keyword evidence="4" id="KW-1185">Reference proteome</keyword>
<gene>
    <name evidence="3" type="ORF">G3480_19805</name>
</gene>
<evidence type="ECO:0000313" key="3">
    <source>
        <dbReference type="EMBL" id="NEX22525.1"/>
    </source>
</evidence>
<proteinExistence type="predicted"/>
<dbReference type="InterPro" id="IPR011460">
    <property type="entry name" value="Lcl_C"/>
</dbReference>